<reference evidence="2 3" key="1">
    <citation type="submission" date="2016-10" db="EMBL/GenBank/DDBJ databases">
        <authorList>
            <person name="de Groot N.N."/>
        </authorList>
    </citation>
    <scope>NUCLEOTIDE SEQUENCE [LARGE SCALE GENOMIC DNA]</scope>
    <source>
        <strain evidence="2 3">DSM 44637</strain>
    </source>
</reference>
<protein>
    <submittedName>
        <fullName evidence="2">Uncharacterized protein</fullName>
    </submittedName>
</protein>
<organism evidence="2 3">
    <name type="scientific">Amycolatopsis rubida</name>
    <dbReference type="NCBI Taxonomy" id="112413"/>
    <lineage>
        <taxon>Bacteria</taxon>
        <taxon>Bacillati</taxon>
        <taxon>Actinomycetota</taxon>
        <taxon>Actinomycetes</taxon>
        <taxon>Pseudonocardiales</taxon>
        <taxon>Pseudonocardiaceae</taxon>
        <taxon>Amycolatopsis</taxon>
    </lineage>
</organism>
<sequence>MVVQTMSVIRTGGQLVQATGGGCRSRARPGERAWSGGACAAGSGCRSAE</sequence>
<dbReference type="EMBL" id="FOWC01000003">
    <property type="protein sequence ID" value="SFO96559.1"/>
    <property type="molecule type" value="Genomic_DNA"/>
</dbReference>
<dbReference type="Proteomes" id="UP000199137">
    <property type="component" value="Unassembled WGS sequence"/>
</dbReference>
<gene>
    <name evidence="2" type="ORF">SAMN05421854_103585</name>
</gene>
<feature type="compositionally biased region" description="Low complexity" evidence="1">
    <location>
        <begin position="32"/>
        <end position="49"/>
    </location>
</feature>
<name>A0A1I5LGQ7_9PSEU</name>
<feature type="region of interest" description="Disordered" evidence="1">
    <location>
        <begin position="19"/>
        <end position="49"/>
    </location>
</feature>
<evidence type="ECO:0000313" key="3">
    <source>
        <dbReference type="Proteomes" id="UP000199137"/>
    </source>
</evidence>
<evidence type="ECO:0000313" key="2">
    <source>
        <dbReference type="EMBL" id="SFO96559.1"/>
    </source>
</evidence>
<evidence type="ECO:0000256" key="1">
    <source>
        <dbReference type="SAM" id="MobiDB-lite"/>
    </source>
</evidence>
<proteinExistence type="predicted"/>
<dbReference type="AlphaFoldDB" id="A0A1I5LGQ7"/>
<accession>A0A1I5LGQ7</accession>